<feature type="region of interest" description="Disordered" evidence="1">
    <location>
        <begin position="18"/>
        <end position="50"/>
    </location>
</feature>
<proteinExistence type="predicted"/>
<feature type="compositionally biased region" description="Basic and acidic residues" evidence="1">
    <location>
        <begin position="29"/>
        <end position="39"/>
    </location>
</feature>
<reference evidence="3" key="1">
    <citation type="submission" date="2017-02" db="UniProtKB">
        <authorList>
            <consortium name="WormBaseParasite"/>
        </authorList>
    </citation>
    <scope>IDENTIFICATION</scope>
</reference>
<organism evidence="2 3">
    <name type="scientific">Ascaris lumbricoides</name>
    <name type="common">Giant roundworm</name>
    <dbReference type="NCBI Taxonomy" id="6252"/>
    <lineage>
        <taxon>Eukaryota</taxon>
        <taxon>Metazoa</taxon>
        <taxon>Ecdysozoa</taxon>
        <taxon>Nematoda</taxon>
        <taxon>Chromadorea</taxon>
        <taxon>Rhabditida</taxon>
        <taxon>Spirurina</taxon>
        <taxon>Ascaridomorpha</taxon>
        <taxon>Ascaridoidea</taxon>
        <taxon>Ascarididae</taxon>
        <taxon>Ascaris</taxon>
    </lineage>
</organism>
<dbReference type="WBParaSite" id="ALUE_0000453101-mRNA-1">
    <property type="protein sequence ID" value="ALUE_0000453101-mRNA-1"/>
    <property type="gene ID" value="ALUE_0000453101"/>
</dbReference>
<dbReference type="Proteomes" id="UP000036681">
    <property type="component" value="Unplaced"/>
</dbReference>
<protein>
    <submittedName>
        <fullName evidence="3">Uncharacterized protein</fullName>
    </submittedName>
</protein>
<keyword evidence="2" id="KW-1185">Reference proteome</keyword>
<sequence length="50" mass="5565">MWSLVSLLRQGTLVSVRDASRLHRGPNSRSREAEAERATENASDQLEQVG</sequence>
<accession>A0A0M3HQT9</accession>
<evidence type="ECO:0000313" key="2">
    <source>
        <dbReference type="Proteomes" id="UP000036681"/>
    </source>
</evidence>
<evidence type="ECO:0000313" key="3">
    <source>
        <dbReference type="WBParaSite" id="ALUE_0000453101-mRNA-1"/>
    </source>
</evidence>
<name>A0A0M3HQT9_ASCLU</name>
<evidence type="ECO:0000256" key="1">
    <source>
        <dbReference type="SAM" id="MobiDB-lite"/>
    </source>
</evidence>
<dbReference type="AlphaFoldDB" id="A0A0M3HQT9"/>